<dbReference type="Pfam" id="PF12867">
    <property type="entry name" value="DinB_2"/>
    <property type="match status" value="1"/>
</dbReference>
<accession>A0ABU6PPD9</accession>
<dbReference type="SUPFAM" id="SSF109854">
    <property type="entry name" value="DinB/YfiT-like putative metalloenzymes"/>
    <property type="match status" value="1"/>
</dbReference>
<proteinExistence type="predicted"/>
<protein>
    <submittedName>
        <fullName evidence="2">DinB family protein</fullName>
    </submittedName>
</protein>
<keyword evidence="3" id="KW-1185">Reference proteome</keyword>
<evidence type="ECO:0000259" key="1">
    <source>
        <dbReference type="Pfam" id="PF12867"/>
    </source>
</evidence>
<dbReference type="InterPro" id="IPR024775">
    <property type="entry name" value="DinB-like"/>
</dbReference>
<name>A0ABU6PPD9_9BACL</name>
<comment type="caution">
    <text evidence="2">The sequence shown here is derived from an EMBL/GenBank/DDBJ whole genome shotgun (WGS) entry which is preliminary data.</text>
</comment>
<dbReference type="EMBL" id="JARTLD010000003">
    <property type="protein sequence ID" value="MED5015875.1"/>
    <property type="molecule type" value="Genomic_DNA"/>
</dbReference>
<evidence type="ECO:0000313" key="3">
    <source>
        <dbReference type="Proteomes" id="UP001343257"/>
    </source>
</evidence>
<gene>
    <name evidence="2" type="ORF">P9847_01005</name>
</gene>
<dbReference type="Gene3D" id="1.20.120.450">
    <property type="entry name" value="dinb family like domain"/>
    <property type="match status" value="1"/>
</dbReference>
<dbReference type="Proteomes" id="UP001343257">
    <property type="component" value="Unassembled WGS sequence"/>
</dbReference>
<evidence type="ECO:0000313" key="2">
    <source>
        <dbReference type="EMBL" id="MED5015875.1"/>
    </source>
</evidence>
<organism evidence="2 3">
    <name type="scientific">Paenibacillus chibensis</name>
    <dbReference type="NCBI Taxonomy" id="59846"/>
    <lineage>
        <taxon>Bacteria</taxon>
        <taxon>Bacillati</taxon>
        <taxon>Bacillota</taxon>
        <taxon>Bacilli</taxon>
        <taxon>Bacillales</taxon>
        <taxon>Paenibacillaceae</taxon>
        <taxon>Paenibacillus</taxon>
    </lineage>
</organism>
<dbReference type="InterPro" id="IPR034660">
    <property type="entry name" value="DinB/YfiT-like"/>
</dbReference>
<sequence>MNIRELLLQYWDNSMEQEDWYPPLGPALKEVTLEQAVWKPGMGAANSIWENVQHLLYYKERILGRMTDPDGLPAHIGNEETFLISEISEQAWEEARTKLEQLHAQLRSQLERMPEDELEREPERFQSLITHDAYHTGQIVLLRKLQGSWPATRSYS</sequence>
<feature type="domain" description="DinB-like" evidence="1">
    <location>
        <begin position="27"/>
        <end position="139"/>
    </location>
</feature>
<dbReference type="RefSeq" id="WP_328274654.1">
    <property type="nucleotide sequence ID" value="NZ_JARTLD010000003.1"/>
</dbReference>
<reference evidence="2 3" key="1">
    <citation type="submission" date="2023-03" db="EMBL/GenBank/DDBJ databases">
        <title>Bacillus Genome Sequencing.</title>
        <authorList>
            <person name="Dunlap C."/>
        </authorList>
    </citation>
    <scope>NUCLEOTIDE SEQUENCE [LARGE SCALE GENOMIC DNA]</scope>
    <source>
        <strain evidence="2 3">NRS-52</strain>
    </source>
</reference>